<keyword evidence="2" id="KW-1185">Reference proteome</keyword>
<dbReference type="AlphaFoldDB" id="A0A1H5UV32"/>
<sequence length="133" mass="15985">MLYLGSNDSKISNFNLTKMFEDYFYNIFKINSMCEKITNEEIENMIVGHKMIVVSLDETVLQTEHGDFLLNMIKKLLKRKAIYVRFLMYDYEDLPASFSWIVEKYNKYIQTLSYNDDPFDVFFKYTFPNIEVK</sequence>
<accession>A0A1H5UV32</accession>
<dbReference type="RefSeq" id="WP_027432124.1">
    <property type="nucleotide sequence ID" value="NZ_FNUL01000008.1"/>
</dbReference>
<dbReference type="Proteomes" id="UP000236726">
    <property type="component" value="Unassembled WGS sequence"/>
</dbReference>
<evidence type="ECO:0000313" key="1">
    <source>
        <dbReference type="EMBL" id="SEF78909.1"/>
    </source>
</evidence>
<proteinExistence type="predicted"/>
<name>A0A1H5UV32_9FIRM</name>
<evidence type="ECO:0000313" key="2">
    <source>
        <dbReference type="Proteomes" id="UP000236726"/>
    </source>
</evidence>
<protein>
    <submittedName>
        <fullName evidence="1">Uncharacterized protein</fullName>
    </submittedName>
</protein>
<dbReference type="EMBL" id="FNUL01000008">
    <property type="protein sequence ID" value="SEF78909.1"/>
    <property type="molecule type" value="Genomic_DNA"/>
</dbReference>
<organism evidence="1 2">
    <name type="scientific">Lachnospira multipara</name>
    <dbReference type="NCBI Taxonomy" id="28051"/>
    <lineage>
        <taxon>Bacteria</taxon>
        <taxon>Bacillati</taxon>
        <taxon>Bacillota</taxon>
        <taxon>Clostridia</taxon>
        <taxon>Lachnospirales</taxon>
        <taxon>Lachnospiraceae</taxon>
        <taxon>Lachnospira</taxon>
    </lineage>
</organism>
<reference evidence="1 2" key="1">
    <citation type="submission" date="2016-10" db="EMBL/GenBank/DDBJ databases">
        <authorList>
            <person name="de Groot N.N."/>
        </authorList>
    </citation>
    <scope>NUCLEOTIDE SEQUENCE [LARGE SCALE GENOMIC DNA]</scope>
    <source>
        <strain evidence="1 2">D15d</strain>
    </source>
</reference>
<gene>
    <name evidence="1" type="ORF">SAMN05216537_108136</name>
</gene>